<reference evidence="2" key="1">
    <citation type="submission" date="2021-03" db="EMBL/GenBank/DDBJ databases">
        <title>Molecular epidemiology and mechanisms of colistin and carbapenem resistance in Enterobacteriaceae from clinical isolates, the environment and porcine samples in Pretoria, South Africa.</title>
        <authorList>
            <person name="Bogoshi D."/>
            <person name="Mbelle N.M."/>
            <person name="Naidoo V."/>
            <person name="Osei Sekyere J."/>
        </authorList>
    </citation>
    <scope>NUCLEOTIDE SEQUENCE</scope>
    <source>
        <strain evidence="2">C080</strain>
    </source>
</reference>
<name>A0A939STH1_SERMA</name>
<dbReference type="AlphaFoldDB" id="A0A939STH1"/>
<accession>A0A939STH1</accession>
<feature type="region of interest" description="Disordered" evidence="1">
    <location>
        <begin position="1"/>
        <end position="67"/>
    </location>
</feature>
<feature type="compositionally biased region" description="Polar residues" evidence="1">
    <location>
        <begin position="57"/>
        <end position="67"/>
    </location>
</feature>
<gene>
    <name evidence="2" type="ORF">J4732_11575</name>
</gene>
<evidence type="ECO:0000313" key="2">
    <source>
        <dbReference type="EMBL" id="MBO2006897.1"/>
    </source>
</evidence>
<evidence type="ECO:0000256" key="1">
    <source>
        <dbReference type="SAM" id="MobiDB-lite"/>
    </source>
</evidence>
<sequence length="67" mass="7649">MRSYNYPHSAPHNWRPLHYIPPAPGQPLSNPPDLSFDYRRLVRANRRHRSGDARTIRSASSAQVSPA</sequence>
<organism evidence="2">
    <name type="scientific">Serratia marcescens</name>
    <dbReference type="NCBI Taxonomy" id="615"/>
    <lineage>
        <taxon>Bacteria</taxon>
        <taxon>Pseudomonadati</taxon>
        <taxon>Pseudomonadota</taxon>
        <taxon>Gammaproteobacteria</taxon>
        <taxon>Enterobacterales</taxon>
        <taxon>Yersiniaceae</taxon>
        <taxon>Serratia</taxon>
    </lineage>
</organism>
<protein>
    <submittedName>
        <fullName evidence="2">Uncharacterized protein</fullName>
    </submittedName>
</protein>
<proteinExistence type="predicted"/>
<comment type="caution">
    <text evidence="2">The sequence shown here is derived from an EMBL/GenBank/DDBJ whole genome shotgun (WGS) entry which is preliminary data.</text>
</comment>
<dbReference type="EMBL" id="JAGETR010000069">
    <property type="protein sequence ID" value="MBO2006897.1"/>
    <property type="molecule type" value="Genomic_DNA"/>
</dbReference>